<dbReference type="AlphaFoldDB" id="A0A085UUF2"/>
<organism evidence="2 3">
    <name type="scientific">Pseudomonas syringae</name>
    <dbReference type="NCBI Taxonomy" id="317"/>
    <lineage>
        <taxon>Bacteria</taxon>
        <taxon>Pseudomonadati</taxon>
        <taxon>Pseudomonadota</taxon>
        <taxon>Gammaproteobacteria</taxon>
        <taxon>Pseudomonadales</taxon>
        <taxon>Pseudomonadaceae</taxon>
        <taxon>Pseudomonas</taxon>
    </lineage>
</organism>
<evidence type="ECO:0000256" key="1">
    <source>
        <dbReference type="SAM" id="MobiDB-lite"/>
    </source>
</evidence>
<protein>
    <submittedName>
        <fullName evidence="2">Uncharacterized protein</fullName>
    </submittedName>
</protein>
<name>A0A085UUF2_PSESX</name>
<dbReference type="EMBL" id="JPQT01000132">
    <property type="protein sequence ID" value="KFE46815.1"/>
    <property type="molecule type" value="Genomic_DNA"/>
</dbReference>
<proteinExistence type="predicted"/>
<gene>
    <name evidence="2" type="ORF">IV02_24530</name>
</gene>
<evidence type="ECO:0000313" key="2">
    <source>
        <dbReference type="EMBL" id="KFE46815.1"/>
    </source>
</evidence>
<dbReference type="Proteomes" id="UP000028643">
    <property type="component" value="Unassembled WGS sequence"/>
</dbReference>
<sequence length="61" mass="6993">MGKRSVMTGAEQCGKNWLRTRQRQKSKQVMRQRTGMAVRGQVPSYRFCTDQVAPDLSGKDF</sequence>
<accession>A0A085UUF2</accession>
<evidence type="ECO:0000313" key="3">
    <source>
        <dbReference type="Proteomes" id="UP000028643"/>
    </source>
</evidence>
<comment type="caution">
    <text evidence="2">The sequence shown here is derived from an EMBL/GenBank/DDBJ whole genome shotgun (WGS) entry which is preliminary data.</text>
</comment>
<feature type="compositionally biased region" description="Basic residues" evidence="1">
    <location>
        <begin position="18"/>
        <end position="30"/>
    </location>
</feature>
<dbReference type="PATRIC" id="fig|317.174.peg.5017"/>
<reference evidence="2 3" key="1">
    <citation type="submission" date="2014-07" db="EMBL/GenBank/DDBJ databases">
        <title>Draft Genome Sequences of Environmental Pseudomonas syringae strains.</title>
        <authorList>
            <person name="Baltrus D.A."/>
            <person name="Berge O."/>
            <person name="Morris C."/>
        </authorList>
    </citation>
    <scope>NUCLEOTIDE SEQUENCE [LARGE SCALE GENOMIC DNA]</scope>
    <source>
        <strain evidence="2 3">CEB003</strain>
    </source>
</reference>
<feature type="region of interest" description="Disordered" evidence="1">
    <location>
        <begin position="1"/>
        <end position="36"/>
    </location>
</feature>